<evidence type="ECO:0000256" key="1">
    <source>
        <dbReference type="SAM" id="MobiDB-lite"/>
    </source>
</evidence>
<evidence type="ECO:0008006" key="4">
    <source>
        <dbReference type="Google" id="ProtNLM"/>
    </source>
</evidence>
<dbReference type="PANTHER" id="PTHR21310">
    <property type="entry name" value="AMINOGLYCOSIDE PHOSPHOTRANSFERASE-RELATED-RELATED"/>
    <property type="match status" value="1"/>
</dbReference>
<protein>
    <recommendedName>
        <fullName evidence="4">Aminoglycoside phosphotransferase domain-containing protein</fullName>
    </recommendedName>
</protein>
<dbReference type="Gene3D" id="3.90.1200.10">
    <property type="match status" value="1"/>
</dbReference>
<feature type="region of interest" description="Disordered" evidence="1">
    <location>
        <begin position="174"/>
        <end position="193"/>
    </location>
</feature>
<feature type="region of interest" description="Disordered" evidence="1">
    <location>
        <begin position="133"/>
        <end position="164"/>
    </location>
</feature>
<accession>A0A9W4UP26</accession>
<comment type="caution">
    <text evidence="2">The sequence shown here is derived from an EMBL/GenBank/DDBJ whole genome shotgun (WGS) entry which is preliminary data.</text>
</comment>
<dbReference type="InterPro" id="IPR011009">
    <property type="entry name" value="Kinase-like_dom_sf"/>
</dbReference>
<dbReference type="InterPro" id="IPR051678">
    <property type="entry name" value="AGP_Transferase"/>
</dbReference>
<sequence>MAYTRIGLRAFDYERYIKAPIPVPRPIIPAHPVFVNSLRSIRHGLRTSFNSQKRTPSAFSIADPILAVALRRFDILKGVLAEEKPCSEKHLRIAQLVAQHVLKDSRPAMIPEVESDSAENSIQNASDERIVWGLDSDSDDSSTPPSSHDDTEVKEDPESLTWVENSSPSRIFYPPVDDPDIRPTRNQVNGVNPLANMNPRRIMEMLHRHLPSLRKFEVHPDLFEFGSSSSGTFNVVQFVSVLGGPDMGTYVVKVPRSARRQDWSEEDGLMLQSEAETIHIIFNKTKCPVAEVMGYNRTNNNVLGLPYILQRAAKGVPAHQLWFVTDNKGGYFSKSQLRKQDAMALEIKRQKFLKSLARAMSELKVIYFPRTGVVIIMTTDDGESFDTQSCNVYIWFNTANKLRFMQAYPTVRDSRDYWTQEAGEVYPLKTPADVGKRAIFDIILDSPTFKNACRVPQNSGVESYVLRHEDLDLQNILCDPETGEVTCIIDWDGCRMVPRNIGYASLPLFLIKDWFPNHKIDPLMSMTEIQEYRAFYAKEMAEAIGDYNNDARFTLKSAMFQAFNSSLYGTGLGMANSNNIIEKIFGESEVLRRVDLDGLYDALGYEVIENSNLDGPYATEVRREIEKIMAC</sequence>
<gene>
    <name evidence="2" type="ORF">PDIGIT_LOCUS12884</name>
</gene>
<organism evidence="2 3">
    <name type="scientific">Periconia digitata</name>
    <dbReference type="NCBI Taxonomy" id="1303443"/>
    <lineage>
        <taxon>Eukaryota</taxon>
        <taxon>Fungi</taxon>
        <taxon>Dikarya</taxon>
        <taxon>Ascomycota</taxon>
        <taxon>Pezizomycotina</taxon>
        <taxon>Dothideomycetes</taxon>
        <taxon>Pleosporomycetidae</taxon>
        <taxon>Pleosporales</taxon>
        <taxon>Massarineae</taxon>
        <taxon>Periconiaceae</taxon>
        <taxon>Periconia</taxon>
    </lineage>
</organism>
<dbReference type="PANTHER" id="PTHR21310:SF51">
    <property type="entry name" value="AMINOGLYCOSIDE PHOSPHOTRANSFERASE DOMAIN-CONTAINING PROTEIN"/>
    <property type="match status" value="1"/>
</dbReference>
<dbReference type="SUPFAM" id="SSF56112">
    <property type="entry name" value="Protein kinase-like (PK-like)"/>
    <property type="match status" value="1"/>
</dbReference>
<evidence type="ECO:0000313" key="3">
    <source>
        <dbReference type="Proteomes" id="UP001152607"/>
    </source>
</evidence>
<dbReference type="OrthoDB" id="10003767at2759"/>
<keyword evidence="3" id="KW-1185">Reference proteome</keyword>
<reference evidence="2" key="1">
    <citation type="submission" date="2023-01" db="EMBL/GenBank/DDBJ databases">
        <authorList>
            <person name="Van Ghelder C."/>
            <person name="Rancurel C."/>
        </authorList>
    </citation>
    <scope>NUCLEOTIDE SEQUENCE</scope>
    <source>
        <strain evidence="2">CNCM I-4278</strain>
    </source>
</reference>
<proteinExistence type="predicted"/>
<evidence type="ECO:0000313" key="2">
    <source>
        <dbReference type="EMBL" id="CAI6339721.1"/>
    </source>
</evidence>
<dbReference type="AlphaFoldDB" id="A0A9W4UP26"/>
<feature type="compositionally biased region" description="Basic and acidic residues" evidence="1">
    <location>
        <begin position="147"/>
        <end position="157"/>
    </location>
</feature>
<dbReference type="EMBL" id="CAOQHR010000009">
    <property type="protein sequence ID" value="CAI6339721.1"/>
    <property type="molecule type" value="Genomic_DNA"/>
</dbReference>
<name>A0A9W4UP26_9PLEO</name>
<dbReference type="Proteomes" id="UP001152607">
    <property type="component" value="Unassembled WGS sequence"/>
</dbReference>